<evidence type="ECO:0000256" key="5">
    <source>
        <dbReference type="RuleBase" id="RU366062"/>
    </source>
</evidence>
<dbReference type="InterPro" id="IPR027477">
    <property type="entry name" value="Succ_DH/fumarate_Rdtase_cat_sf"/>
</dbReference>
<evidence type="ECO:0000313" key="8">
    <source>
        <dbReference type="Proteomes" id="UP001297600"/>
    </source>
</evidence>
<organism evidence="7 8">
    <name type="scientific">Mesosutterella porci</name>
    <dbReference type="NCBI Taxonomy" id="2915351"/>
    <lineage>
        <taxon>Bacteria</taxon>
        <taxon>Pseudomonadati</taxon>
        <taxon>Pseudomonadota</taxon>
        <taxon>Betaproteobacteria</taxon>
        <taxon>Burkholderiales</taxon>
        <taxon>Sutterellaceae</taxon>
        <taxon>Mesosutterella</taxon>
    </lineage>
</organism>
<reference evidence="7 8" key="1">
    <citation type="submission" date="2022-02" db="EMBL/GenBank/DDBJ databases">
        <title>Mesosutterella porci, a novel member of the family Sutterellaceae from pig feces.</title>
        <authorList>
            <person name="Wylensek D."/>
            <person name="Clavel T."/>
        </authorList>
    </citation>
    <scope>NUCLEOTIDE SEQUENCE [LARGE SCALE GENOMIC DNA]</scope>
    <source>
        <strain evidence="8">oilRF-744-wt-GAM-9</strain>
    </source>
</reference>
<proteinExistence type="inferred from homology"/>
<dbReference type="NCBIfam" id="TIGR01813">
    <property type="entry name" value="flavo_cyto_c"/>
    <property type="match status" value="1"/>
</dbReference>
<dbReference type="Proteomes" id="UP001297600">
    <property type="component" value="Unassembled WGS sequence"/>
</dbReference>
<sequence length="495" mass="52460">MINRRNFLKAGLAAAASMGASEAFAVPTNAPAKFDETYDFIAIGAGNAGLSAASHGAEAGLKVLVLEKLAFVGGSSAICGGSWAASGTAMQKEAGIKDSEELFFDDMIKTGKGENDPDVVRAYIKAANREYDWLLAHGVKAHDVHAAGGMSVPRVHAFTPDKVVEFYRDYAEKKGAKILTNAPVERLLWNAQKERVEGVRARVNGKVRTFRARYGVLLACGGFANNQKLLGKYVPAMKKARSVSGVGNTGDGLIMALSLGADVLDTNYVKATYGFVPGGNASEKSYIYYNGGIIVNKAGKRFVNESLSYKLIGDAALVQPEAKTFTVFDNAVRKEGMAKDRREIKMWKDVESKGTTPYGFVGKTIEEAAEKAGIPPAALAQTIKEYNELAPKGEDPLGRKHLSGRVGTPVKLTEGPWVVMPCTAAMIATYCGVRIDPTARVIDVYGQPIKGLYAAGEMLGGVHGAAYMTGTAFSKAAAFGHVAADQAVAAKKAGK</sequence>
<dbReference type="InterPro" id="IPR050315">
    <property type="entry name" value="FAD-oxidoreductase_2"/>
</dbReference>
<dbReference type="InterPro" id="IPR019546">
    <property type="entry name" value="TAT_signal_bac_arc"/>
</dbReference>
<dbReference type="SUPFAM" id="SSF51905">
    <property type="entry name" value="FAD/NAD(P)-binding domain"/>
    <property type="match status" value="1"/>
</dbReference>
<dbReference type="PANTHER" id="PTHR43400">
    <property type="entry name" value="FUMARATE REDUCTASE"/>
    <property type="match status" value="1"/>
</dbReference>
<evidence type="ECO:0000256" key="1">
    <source>
        <dbReference type="ARBA" id="ARBA00001974"/>
    </source>
</evidence>
<evidence type="ECO:0000259" key="6">
    <source>
        <dbReference type="Pfam" id="PF00890"/>
    </source>
</evidence>
<comment type="similarity">
    <text evidence="5">Belongs to the FAD-dependent oxidoreductase 2 family. FRD/SDH subfamily.</text>
</comment>
<dbReference type="SUPFAM" id="SSF56425">
    <property type="entry name" value="Succinate dehydrogenase/fumarate reductase flavoprotein, catalytic domain"/>
    <property type="match status" value="1"/>
</dbReference>
<dbReference type="NCBIfam" id="TIGR01409">
    <property type="entry name" value="TAT_signal_seq"/>
    <property type="match status" value="1"/>
</dbReference>
<gene>
    <name evidence="7" type="ORF">MAF45_04690</name>
</gene>
<dbReference type="PANTHER" id="PTHR43400:SF7">
    <property type="entry name" value="FAD-DEPENDENT OXIDOREDUCTASE 2 FAD BINDING DOMAIN-CONTAINING PROTEIN"/>
    <property type="match status" value="1"/>
</dbReference>
<evidence type="ECO:0000256" key="2">
    <source>
        <dbReference type="ARBA" id="ARBA00022630"/>
    </source>
</evidence>
<feature type="chain" id="PRO_5044975040" evidence="5">
    <location>
        <begin position="26"/>
        <end position="495"/>
    </location>
</feature>
<dbReference type="InterPro" id="IPR003953">
    <property type="entry name" value="FAD-dep_OxRdtase_2_FAD-bd"/>
</dbReference>
<dbReference type="InterPro" id="IPR010960">
    <property type="entry name" value="Flavocytochrome_c"/>
</dbReference>
<comment type="cofactor">
    <cofactor evidence="1">
        <name>FAD</name>
        <dbReference type="ChEBI" id="CHEBI:57692"/>
    </cofactor>
</comment>
<evidence type="ECO:0000256" key="3">
    <source>
        <dbReference type="ARBA" id="ARBA00022827"/>
    </source>
</evidence>
<dbReference type="EMBL" id="JAKNCT010000004">
    <property type="protein sequence ID" value="MCG5030742.1"/>
    <property type="molecule type" value="Genomic_DNA"/>
</dbReference>
<protein>
    <submittedName>
        <fullName evidence="7">Flavocytochrome c</fullName>
    </submittedName>
</protein>
<dbReference type="Gene3D" id="3.50.50.60">
    <property type="entry name" value="FAD/NAD(P)-binding domain"/>
    <property type="match status" value="1"/>
</dbReference>
<dbReference type="Gene3D" id="3.90.700.10">
    <property type="entry name" value="Succinate dehydrogenase/fumarate reductase flavoprotein, catalytic domain"/>
    <property type="match status" value="1"/>
</dbReference>
<dbReference type="InterPro" id="IPR006311">
    <property type="entry name" value="TAT_signal"/>
</dbReference>
<evidence type="ECO:0000313" key="7">
    <source>
        <dbReference type="EMBL" id="MCG5030742.1"/>
    </source>
</evidence>
<dbReference type="Pfam" id="PF00890">
    <property type="entry name" value="FAD_binding_2"/>
    <property type="match status" value="1"/>
</dbReference>
<comment type="caution">
    <text evidence="7">The sequence shown here is derived from an EMBL/GenBank/DDBJ whole genome shotgun (WGS) entry which is preliminary data.</text>
</comment>
<keyword evidence="3 5" id="KW-0274">FAD</keyword>
<keyword evidence="4 5" id="KW-0560">Oxidoreductase</keyword>
<keyword evidence="5" id="KW-0732">Signal</keyword>
<dbReference type="Pfam" id="PF10518">
    <property type="entry name" value="TAT_signal"/>
    <property type="match status" value="1"/>
</dbReference>
<accession>A0ABS9MQS9</accession>
<keyword evidence="8" id="KW-1185">Reference proteome</keyword>
<evidence type="ECO:0000256" key="4">
    <source>
        <dbReference type="ARBA" id="ARBA00023002"/>
    </source>
</evidence>
<keyword evidence="2 5" id="KW-0285">Flavoprotein</keyword>
<feature type="signal peptide" evidence="5">
    <location>
        <begin position="1"/>
        <end position="25"/>
    </location>
</feature>
<feature type="domain" description="FAD-dependent oxidoreductase 2 FAD-binding" evidence="6">
    <location>
        <begin position="39"/>
        <end position="470"/>
    </location>
</feature>
<name>A0ABS9MQS9_9BURK</name>
<dbReference type="InterPro" id="IPR036188">
    <property type="entry name" value="FAD/NAD-bd_sf"/>
</dbReference>
<dbReference type="RefSeq" id="WP_237978395.1">
    <property type="nucleotide sequence ID" value="NZ_JAKNCT010000004.1"/>
</dbReference>
<dbReference type="PROSITE" id="PS51318">
    <property type="entry name" value="TAT"/>
    <property type="match status" value="1"/>
</dbReference>